<keyword evidence="5" id="KW-1185">Reference proteome</keyword>
<dbReference type="RefSeq" id="WP_192011287.1">
    <property type="nucleotide sequence ID" value="NZ_JACYTQ010000006.1"/>
</dbReference>
<feature type="domain" description="NodB homology" evidence="3">
    <location>
        <begin position="26"/>
        <end position="206"/>
    </location>
</feature>
<dbReference type="EMBL" id="JACYTQ010000006">
    <property type="protein sequence ID" value="MBD8490416.1"/>
    <property type="molecule type" value="Genomic_DNA"/>
</dbReference>
<dbReference type="PANTHER" id="PTHR10587:SF133">
    <property type="entry name" value="CHITIN DEACETYLASE 1-RELATED"/>
    <property type="match status" value="1"/>
</dbReference>
<dbReference type="InterPro" id="IPR050248">
    <property type="entry name" value="Polysacc_deacetylase_ArnD"/>
</dbReference>
<evidence type="ECO:0000256" key="1">
    <source>
        <dbReference type="ARBA" id="ARBA00022723"/>
    </source>
</evidence>
<name>A0ABR9AQ05_9BACT</name>
<keyword evidence="1" id="KW-0479">Metal-binding</keyword>
<comment type="caution">
    <text evidence="4">The sequence shown here is derived from an EMBL/GenBank/DDBJ whole genome shotgun (WGS) entry which is preliminary data.</text>
</comment>
<dbReference type="Gene3D" id="3.20.20.370">
    <property type="entry name" value="Glycoside hydrolase/deacetylase"/>
    <property type="match status" value="1"/>
</dbReference>
<evidence type="ECO:0000313" key="4">
    <source>
        <dbReference type="EMBL" id="MBD8490416.1"/>
    </source>
</evidence>
<dbReference type="SUPFAM" id="SSF88713">
    <property type="entry name" value="Glycoside hydrolase/deacetylase"/>
    <property type="match status" value="1"/>
</dbReference>
<accession>A0ABR9AQ05</accession>
<keyword evidence="2" id="KW-0378">Hydrolase</keyword>
<dbReference type="Pfam" id="PF01522">
    <property type="entry name" value="Polysacc_deac_1"/>
    <property type="match status" value="1"/>
</dbReference>
<protein>
    <submittedName>
        <fullName evidence="4">Polysaccharide deacetylase family protein</fullName>
    </submittedName>
</protein>
<gene>
    <name evidence="4" type="ORF">IFO69_16810</name>
</gene>
<dbReference type="PANTHER" id="PTHR10587">
    <property type="entry name" value="GLYCOSYL TRANSFERASE-RELATED"/>
    <property type="match status" value="1"/>
</dbReference>
<dbReference type="InterPro" id="IPR002509">
    <property type="entry name" value="NODB_dom"/>
</dbReference>
<dbReference type="CDD" id="cd10917">
    <property type="entry name" value="CE4_NodB_like_6s_7s"/>
    <property type="match status" value="1"/>
</dbReference>
<evidence type="ECO:0000313" key="5">
    <source>
        <dbReference type="Proteomes" id="UP000647133"/>
    </source>
</evidence>
<evidence type="ECO:0000256" key="2">
    <source>
        <dbReference type="ARBA" id="ARBA00022801"/>
    </source>
</evidence>
<organism evidence="4 5">
    <name type="scientific">Echinicola arenosa</name>
    <dbReference type="NCBI Taxonomy" id="2774144"/>
    <lineage>
        <taxon>Bacteria</taxon>
        <taxon>Pseudomonadati</taxon>
        <taxon>Bacteroidota</taxon>
        <taxon>Cytophagia</taxon>
        <taxon>Cytophagales</taxon>
        <taxon>Cyclobacteriaceae</taxon>
        <taxon>Echinicola</taxon>
    </lineage>
</organism>
<evidence type="ECO:0000259" key="3">
    <source>
        <dbReference type="PROSITE" id="PS51677"/>
    </source>
</evidence>
<dbReference type="InterPro" id="IPR011330">
    <property type="entry name" value="Glyco_hydro/deAcase_b/a-brl"/>
</dbReference>
<proteinExistence type="predicted"/>
<dbReference type="PROSITE" id="PS51677">
    <property type="entry name" value="NODB"/>
    <property type="match status" value="1"/>
</dbReference>
<sequence>MIIHYVPRLIKRLFPRYVWNKSREEAKVYLTFDDGPVPEITPYILDQLSERGMKATFFMVGDNVKKYPEIAQRVVEEGHQIGNHTFNHLQGNRVNTATYINNVSFCNDIIQEVTGKVTGLFRPPYGRLKRSQLTVLSDQYQIIMWDVLSGDYDPRQPPKQCLSKTIKYTQNGSIILFHDQLKTVSIIKKVLPSYLDYLQDQKYQTEVL</sequence>
<dbReference type="Proteomes" id="UP000647133">
    <property type="component" value="Unassembled WGS sequence"/>
</dbReference>
<reference evidence="4 5" key="1">
    <citation type="submission" date="2020-09" db="EMBL/GenBank/DDBJ databases">
        <title>Echinicola sp. CAU 1574 isolated from sand of Sido Beach.</title>
        <authorList>
            <person name="Kim W."/>
        </authorList>
    </citation>
    <scope>NUCLEOTIDE SEQUENCE [LARGE SCALE GENOMIC DNA]</scope>
    <source>
        <strain evidence="4 5">CAU 1574</strain>
    </source>
</reference>